<feature type="chain" id="PRO_5038067566" description="Lipoprotein" evidence="1">
    <location>
        <begin position="22"/>
        <end position="179"/>
    </location>
</feature>
<evidence type="ECO:0000256" key="1">
    <source>
        <dbReference type="SAM" id="SignalP"/>
    </source>
</evidence>
<proteinExistence type="predicted"/>
<keyword evidence="1" id="KW-0732">Signal</keyword>
<sequence length="179" mass="18812">MKHYALAALLLVCACSSGDEAQNMADNAQDNAADGNAAAVPEDFSIHCKGAITEVMSSSGGSATKEEGPGTDVTYRWDRPEKMLYLEKVGTAEAPYCEAGAKGCSVEIDEKHILAQKQSETSGDADGALIARTERVEIDLTTLTGNSVVRTSSGALQADKTPAIAKKTVNAPLNCERLF</sequence>
<dbReference type="AlphaFoldDB" id="A0A975KAN7"/>
<name>A0A975KAN7_9SPHN</name>
<organism evidence="2 3">
    <name type="scientific">Sphingobium phenoxybenzoativorans</name>
    <dbReference type="NCBI Taxonomy" id="1592790"/>
    <lineage>
        <taxon>Bacteria</taxon>
        <taxon>Pseudomonadati</taxon>
        <taxon>Pseudomonadota</taxon>
        <taxon>Alphaproteobacteria</taxon>
        <taxon>Sphingomonadales</taxon>
        <taxon>Sphingomonadaceae</taxon>
        <taxon>Sphingobium</taxon>
    </lineage>
</organism>
<evidence type="ECO:0000313" key="3">
    <source>
        <dbReference type="Proteomes" id="UP000681425"/>
    </source>
</evidence>
<feature type="signal peptide" evidence="1">
    <location>
        <begin position="1"/>
        <end position="21"/>
    </location>
</feature>
<keyword evidence="3" id="KW-1185">Reference proteome</keyword>
<accession>A0A975KAN7</accession>
<evidence type="ECO:0000313" key="2">
    <source>
        <dbReference type="EMBL" id="QUT06502.1"/>
    </source>
</evidence>
<dbReference type="PROSITE" id="PS51257">
    <property type="entry name" value="PROKAR_LIPOPROTEIN"/>
    <property type="match status" value="1"/>
</dbReference>
<dbReference type="EMBL" id="CP073910">
    <property type="protein sequence ID" value="QUT06502.1"/>
    <property type="molecule type" value="Genomic_DNA"/>
</dbReference>
<protein>
    <recommendedName>
        <fullName evidence="4">Lipoprotein</fullName>
    </recommendedName>
</protein>
<reference evidence="2" key="1">
    <citation type="submission" date="2021-04" db="EMBL/GenBank/DDBJ databases">
        <title>Isolation of p-tert-butylphenol degrading bacteria Sphingobium phenoxybenzoativorans Tas13 from active sludge.</title>
        <authorList>
            <person name="Li Y."/>
        </authorList>
    </citation>
    <scope>NUCLEOTIDE SEQUENCE</scope>
    <source>
        <strain evidence="2">Tas13</strain>
    </source>
</reference>
<evidence type="ECO:0008006" key="4">
    <source>
        <dbReference type="Google" id="ProtNLM"/>
    </source>
</evidence>
<dbReference type="Proteomes" id="UP000681425">
    <property type="component" value="Chromosome"/>
</dbReference>
<dbReference type="RefSeq" id="WP_212609862.1">
    <property type="nucleotide sequence ID" value="NZ_CP073910.1"/>
</dbReference>
<dbReference type="KEGG" id="spph:KFK14_03280"/>
<gene>
    <name evidence="2" type="ORF">KFK14_03280</name>
</gene>